<comment type="caution">
    <text evidence="1">The sequence shown here is derived from an EMBL/GenBank/DDBJ whole genome shotgun (WGS) entry which is preliminary data.</text>
</comment>
<reference evidence="1" key="2">
    <citation type="journal article" date="2024" name="Plant">
        <title>Genomic evolution and insights into agronomic trait innovations of Sesamum species.</title>
        <authorList>
            <person name="Miao H."/>
            <person name="Wang L."/>
            <person name="Qu L."/>
            <person name="Liu H."/>
            <person name="Sun Y."/>
            <person name="Le M."/>
            <person name="Wang Q."/>
            <person name="Wei S."/>
            <person name="Zheng Y."/>
            <person name="Lin W."/>
            <person name="Duan Y."/>
            <person name="Cao H."/>
            <person name="Xiong S."/>
            <person name="Wang X."/>
            <person name="Wei L."/>
            <person name="Li C."/>
            <person name="Ma Q."/>
            <person name="Ju M."/>
            <person name="Zhao R."/>
            <person name="Li G."/>
            <person name="Mu C."/>
            <person name="Tian Q."/>
            <person name="Mei H."/>
            <person name="Zhang T."/>
            <person name="Gao T."/>
            <person name="Zhang H."/>
        </authorList>
    </citation>
    <scope>NUCLEOTIDE SEQUENCE</scope>
    <source>
        <strain evidence="1">G02</strain>
    </source>
</reference>
<protein>
    <submittedName>
        <fullName evidence="1">Uncharacterized protein</fullName>
    </submittedName>
</protein>
<organism evidence="1">
    <name type="scientific">Sesamum radiatum</name>
    <name type="common">Black benniseed</name>
    <dbReference type="NCBI Taxonomy" id="300843"/>
    <lineage>
        <taxon>Eukaryota</taxon>
        <taxon>Viridiplantae</taxon>
        <taxon>Streptophyta</taxon>
        <taxon>Embryophyta</taxon>
        <taxon>Tracheophyta</taxon>
        <taxon>Spermatophyta</taxon>
        <taxon>Magnoliopsida</taxon>
        <taxon>eudicotyledons</taxon>
        <taxon>Gunneridae</taxon>
        <taxon>Pentapetalae</taxon>
        <taxon>asterids</taxon>
        <taxon>lamiids</taxon>
        <taxon>Lamiales</taxon>
        <taxon>Pedaliaceae</taxon>
        <taxon>Sesamum</taxon>
    </lineage>
</organism>
<reference evidence="1" key="1">
    <citation type="submission" date="2020-06" db="EMBL/GenBank/DDBJ databases">
        <authorList>
            <person name="Li T."/>
            <person name="Hu X."/>
            <person name="Zhang T."/>
            <person name="Song X."/>
            <person name="Zhang H."/>
            <person name="Dai N."/>
            <person name="Sheng W."/>
            <person name="Hou X."/>
            <person name="Wei L."/>
        </authorList>
    </citation>
    <scope>NUCLEOTIDE SEQUENCE</scope>
    <source>
        <strain evidence="1">G02</strain>
        <tissue evidence="1">Leaf</tissue>
    </source>
</reference>
<dbReference type="EMBL" id="JACGWJ010000028">
    <property type="protein sequence ID" value="KAL0305682.1"/>
    <property type="molecule type" value="Genomic_DNA"/>
</dbReference>
<gene>
    <name evidence="1" type="ORF">Sradi_5985500</name>
</gene>
<name>A0AAW2KGV9_SESRA</name>
<sequence>MATGRGGRRGGWELGKWVWMGKGDGKGCTVTGEGTEEGRRIERSRKGVVFGRTGDGDATGFVGGARLAWRGGARGNVSWHRG</sequence>
<accession>A0AAW2KGV9</accession>
<dbReference type="AlphaFoldDB" id="A0AAW2KGV9"/>
<proteinExistence type="predicted"/>
<evidence type="ECO:0000313" key="1">
    <source>
        <dbReference type="EMBL" id="KAL0305682.1"/>
    </source>
</evidence>